<dbReference type="InterPro" id="IPR053206">
    <property type="entry name" value="Dimeric_xanthone_biosynth"/>
</dbReference>
<dbReference type="OrthoDB" id="10044044at2759"/>
<evidence type="ECO:0000256" key="2">
    <source>
        <dbReference type="SAM" id="SignalP"/>
    </source>
</evidence>
<evidence type="ECO:0000313" key="5">
    <source>
        <dbReference type="Proteomes" id="UP000258309"/>
    </source>
</evidence>
<dbReference type="AlphaFoldDB" id="A0A3E2H0G2"/>
<dbReference type="Gene3D" id="1.20.120.520">
    <property type="entry name" value="nmb1532 protein domain like"/>
    <property type="match status" value="1"/>
</dbReference>
<dbReference type="OMA" id="KSWAFRI"/>
<organism evidence="4 5">
    <name type="scientific">Scytalidium lignicola</name>
    <name type="common">Hyphomycete</name>
    <dbReference type="NCBI Taxonomy" id="5539"/>
    <lineage>
        <taxon>Eukaryota</taxon>
        <taxon>Fungi</taxon>
        <taxon>Dikarya</taxon>
        <taxon>Ascomycota</taxon>
        <taxon>Pezizomycotina</taxon>
        <taxon>Leotiomycetes</taxon>
        <taxon>Leotiomycetes incertae sedis</taxon>
        <taxon>Scytalidium</taxon>
    </lineage>
</organism>
<dbReference type="EMBL" id="NCSJ02000234">
    <property type="protein sequence ID" value="RFU26894.1"/>
    <property type="molecule type" value="Genomic_DNA"/>
</dbReference>
<feature type="signal peptide" evidence="2">
    <location>
        <begin position="1"/>
        <end position="16"/>
    </location>
</feature>
<dbReference type="CDD" id="cd12108">
    <property type="entry name" value="Hr-like"/>
    <property type="match status" value="1"/>
</dbReference>
<name>A0A3E2H0G2_SCYLI</name>
<dbReference type="InterPro" id="IPR012312">
    <property type="entry name" value="Hemerythrin-like"/>
</dbReference>
<dbReference type="Proteomes" id="UP000258309">
    <property type="component" value="Unassembled WGS sequence"/>
</dbReference>
<reference evidence="4 5" key="1">
    <citation type="submission" date="2018-05" db="EMBL/GenBank/DDBJ databases">
        <title>Draft genome sequence of Scytalidium lignicola DSM 105466, a ubiquitous saprotrophic fungus.</title>
        <authorList>
            <person name="Buettner E."/>
            <person name="Gebauer A.M."/>
            <person name="Hofrichter M."/>
            <person name="Liers C."/>
            <person name="Kellner H."/>
        </authorList>
    </citation>
    <scope>NUCLEOTIDE SEQUENCE [LARGE SCALE GENOMIC DNA]</scope>
    <source>
        <strain evidence="4 5">DSM 105466</strain>
    </source>
</reference>
<dbReference type="Pfam" id="PF01814">
    <property type="entry name" value="Hemerythrin"/>
    <property type="match status" value="1"/>
</dbReference>
<evidence type="ECO:0000259" key="3">
    <source>
        <dbReference type="Pfam" id="PF01814"/>
    </source>
</evidence>
<feature type="non-terminal residue" evidence="4">
    <location>
        <position position="299"/>
    </location>
</feature>
<protein>
    <recommendedName>
        <fullName evidence="3">Hemerythrin-like domain-containing protein</fullName>
    </recommendedName>
</protein>
<evidence type="ECO:0000256" key="1">
    <source>
        <dbReference type="SAM" id="MobiDB-lite"/>
    </source>
</evidence>
<accession>A0A3E2H0G2</accession>
<keyword evidence="5" id="KW-1185">Reference proteome</keyword>
<comment type="caution">
    <text evidence="4">The sequence shown here is derived from an EMBL/GenBank/DDBJ whole genome shotgun (WGS) entry which is preliminary data.</text>
</comment>
<dbReference type="PANTHER" id="PTHR38048:SF1">
    <property type="entry name" value="HEMERYTHRIN-LIKE DOMAIN-CONTAINING PROTEIN"/>
    <property type="match status" value="1"/>
</dbReference>
<sequence>MKPIFLAILLPPLLRQSPTILVRAAQVQVQVQALRNIHRATFSIPQALEYPSCNSRRNFSSTFPAAAGGAAASPSELLPDAPETPRQYTMADTESKDKVKGADECPEELAAAAAAAKAEETRKKTEDIEEESLPRLSAADFRTYNSMAEHMEYFHNHFRHTWDLMYKSCVDHRRPQGISLKQFINMGLQFVSHLTLHHSVEEEHIFPVLARKMPEFKAGKNRAELLRQHDEIHKGLHDFEDYLTKCLKKETELDLNVLKEQMDTWGDVLWKHLDQEVKTLGAANMRKHWTLDEMKRMPF</sequence>
<feature type="chain" id="PRO_5017538857" description="Hemerythrin-like domain-containing protein" evidence="2">
    <location>
        <begin position="17"/>
        <end position="299"/>
    </location>
</feature>
<dbReference type="STRING" id="5539.A0A3E2H0G2"/>
<feature type="domain" description="Hemerythrin-like" evidence="3">
    <location>
        <begin position="149"/>
        <end position="280"/>
    </location>
</feature>
<gene>
    <name evidence="4" type="ORF">B7463_g9436</name>
</gene>
<feature type="region of interest" description="Disordered" evidence="1">
    <location>
        <begin position="70"/>
        <end position="98"/>
    </location>
</feature>
<dbReference type="PANTHER" id="PTHR38048">
    <property type="entry name" value="EXPRESSED PROTEIN"/>
    <property type="match status" value="1"/>
</dbReference>
<proteinExistence type="predicted"/>
<evidence type="ECO:0000313" key="4">
    <source>
        <dbReference type="EMBL" id="RFU26894.1"/>
    </source>
</evidence>
<feature type="non-terminal residue" evidence="4">
    <location>
        <position position="1"/>
    </location>
</feature>
<keyword evidence="2" id="KW-0732">Signal</keyword>